<dbReference type="PIRSF" id="PIRSF006305">
    <property type="entry name" value="Maf"/>
    <property type="match status" value="1"/>
</dbReference>
<dbReference type="CDD" id="cd00555">
    <property type="entry name" value="Maf"/>
    <property type="match status" value="1"/>
</dbReference>
<keyword evidence="2 4" id="KW-0378">Hydrolase</keyword>
<dbReference type="eggNOG" id="COG0424">
    <property type="taxonomic scope" value="Bacteria"/>
</dbReference>
<dbReference type="InterPro" id="IPR029001">
    <property type="entry name" value="ITPase-like_fam"/>
</dbReference>
<gene>
    <name evidence="5" type="primary">maf</name>
    <name evidence="5" type="ORF">SCABRO_01927</name>
</gene>
<comment type="subcellular location">
    <subcellularLocation>
        <location evidence="4">Cytoplasm</location>
    </subcellularLocation>
</comment>
<feature type="site" description="Important for substrate specificity" evidence="4">
    <location>
        <position position="18"/>
    </location>
</feature>
<protein>
    <recommendedName>
        <fullName evidence="4">dTTP/UTP pyrophosphatase</fullName>
        <shortName evidence="4">dTTPase/UTPase</shortName>
        <ecNumber evidence="4">3.6.1.9</ecNumber>
    </recommendedName>
    <alternativeName>
        <fullName evidence="4">Nucleoside triphosphate pyrophosphatase</fullName>
    </alternativeName>
    <alternativeName>
        <fullName evidence="4">Nucleotide pyrophosphatase</fullName>
        <shortName evidence="4">Nucleotide PPase</shortName>
    </alternativeName>
</protein>
<dbReference type="EC" id="3.6.1.9" evidence="4"/>
<comment type="caution">
    <text evidence="5">The sequence shown here is derived from an EMBL/GenBank/DDBJ whole genome shotgun (WGS) entry which is preliminary data.</text>
</comment>
<accession>A0A0B0EMM4</accession>
<evidence type="ECO:0000256" key="1">
    <source>
        <dbReference type="ARBA" id="ARBA00001968"/>
    </source>
</evidence>
<dbReference type="PANTHER" id="PTHR43213:SF5">
    <property type="entry name" value="BIFUNCTIONAL DTTP_UTP PYROPHOSPHATASE_METHYLTRANSFERASE PROTEIN-RELATED"/>
    <property type="match status" value="1"/>
</dbReference>
<evidence type="ECO:0000256" key="4">
    <source>
        <dbReference type="HAMAP-Rule" id="MF_00528"/>
    </source>
</evidence>
<reference evidence="5 6" key="1">
    <citation type="submission" date="2014-10" db="EMBL/GenBank/DDBJ databases">
        <title>Draft genome of anammox bacterium scalindua brodae, obtained using differential coverage binning of sequence data from two enrichment reactors.</title>
        <authorList>
            <person name="Speth D.R."/>
            <person name="Russ L."/>
            <person name="Kartal B."/>
            <person name="Op den Camp H.J."/>
            <person name="Dutilh B.E."/>
            <person name="Jetten M.S."/>
        </authorList>
    </citation>
    <scope>NUCLEOTIDE SEQUENCE [LARGE SCALE GENOMIC DNA]</scope>
    <source>
        <strain evidence="5">RU1</strain>
    </source>
</reference>
<sequence length="194" mass="21641">MMEFMNMRNICLASSSPRRRQILKDMDLDFIVSHPVKYKEKLSGLDPEVLVCHNALGKAKKVAEKYKNSIIIGCDTIVTFNKEIFGKPLTSDNAKVMLMQLSGNYHTVLSGLAVIDMQKNRELVGCDKTEVKFKDLSEKEINDYVESGEPLDKAGAYGIQESGGGFVESIEGSFSNVVGLPKELLTRFLEELKI</sequence>
<dbReference type="Pfam" id="PF02545">
    <property type="entry name" value="Maf"/>
    <property type="match status" value="1"/>
</dbReference>
<keyword evidence="3 4" id="KW-0546">Nucleotide metabolism</keyword>
<dbReference type="GO" id="GO:0036218">
    <property type="term" value="F:dTTP diphosphatase activity"/>
    <property type="evidence" value="ECO:0007669"/>
    <property type="project" value="RHEA"/>
</dbReference>
<evidence type="ECO:0000313" key="5">
    <source>
        <dbReference type="EMBL" id="KHE92368.1"/>
    </source>
</evidence>
<feature type="site" description="Important for substrate specificity" evidence="4">
    <location>
        <position position="76"/>
    </location>
</feature>
<comment type="catalytic activity">
    <reaction evidence="4">
        <text>UTP + H2O = UMP + diphosphate + H(+)</text>
        <dbReference type="Rhea" id="RHEA:29395"/>
        <dbReference type="ChEBI" id="CHEBI:15377"/>
        <dbReference type="ChEBI" id="CHEBI:15378"/>
        <dbReference type="ChEBI" id="CHEBI:33019"/>
        <dbReference type="ChEBI" id="CHEBI:46398"/>
        <dbReference type="ChEBI" id="CHEBI:57865"/>
        <dbReference type="EC" id="3.6.1.9"/>
    </reaction>
</comment>
<feature type="site" description="Important for substrate specificity" evidence="4">
    <location>
        <position position="160"/>
    </location>
</feature>
<comment type="catalytic activity">
    <reaction evidence="4">
        <text>dTTP + H2O = dTMP + diphosphate + H(+)</text>
        <dbReference type="Rhea" id="RHEA:28534"/>
        <dbReference type="ChEBI" id="CHEBI:15377"/>
        <dbReference type="ChEBI" id="CHEBI:15378"/>
        <dbReference type="ChEBI" id="CHEBI:33019"/>
        <dbReference type="ChEBI" id="CHEBI:37568"/>
        <dbReference type="ChEBI" id="CHEBI:63528"/>
        <dbReference type="EC" id="3.6.1.9"/>
    </reaction>
</comment>
<dbReference type="SUPFAM" id="SSF52972">
    <property type="entry name" value="ITPase-like"/>
    <property type="match status" value="1"/>
</dbReference>
<dbReference type="Proteomes" id="UP000030652">
    <property type="component" value="Unassembled WGS sequence"/>
</dbReference>
<comment type="function">
    <text evidence="4">Nucleoside triphosphate pyrophosphatase that hydrolyzes dTTP and UTP. May have a dual role in cell division arrest and in preventing the incorporation of modified nucleotides into cellular nucleic acids.</text>
</comment>
<evidence type="ECO:0000256" key="3">
    <source>
        <dbReference type="ARBA" id="ARBA00023080"/>
    </source>
</evidence>
<dbReference type="GO" id="GO:0036221">
    <property type="term" value="F:UTP diphosphatase activity"/>
    <property type="evidence" value="ECO:0007669"/>
    <property type="project" value="RHEA"/>
</dbReference>
<dbReference type="AlphaFoldDB" id="A0A0B0EMM4"/>
<proteinExistence type="inferred from homology"/>
<feature type="active site" description="Proton acceptor" evidence="4">
    <location>
        <position position="75"/>
    </location>
</feature>
<dbReference type="GO" id="GO:0005737">
    <property type="term" value="C:cytoplasm"/>
    <property type="evidence" value="ECO:0007669"/>
    <property type="project" value="UniProtKB-SubCell"/>
</dbReference>
<comment type="cofactor">
    <cofactor evidence="1 4">
        <name>a divalent metal cation</name>
        <dbReference type="ChEBI" id="CHEBI:60240"/>
    </cofactor>
</comment>
<evidence type="ECO:0000256" key="2">
    <source>
        <dbReference type="ARBA" id="ARBA00022801"/>
    </source>
</evidence>
<dbReference type="GO" id="GO:0009117">
    <property type="term" value="P:nucleotide metabolic process"/>
    <property type="evidence" value="ECO:0007669"/>
    <property type="project" value="UniProtKB-KW"/>
</dbReference>
<dbReference type="PANTHER" id="PTHR43213">
    <property type="entry name" value="BIFUNCTIONAL DTTP/UTP PYROPHOSPHATASE/METHYLTRANSFERASE PROTEIN-RELATED"/>
    <property type="match status" value="1"/>
</dbReference>
<comment type="caution">
    <text evidence="4">Lacks conserved residue(s) required for the propagation of feature annotation.</text>
</comment>
<dbReference type="PATRIC" id="fig|237368.3.peg.2092"/>
<evidence type="ECO:0000313" key="6">
    <source>
        <dbReference type="Proteomes" id="UP000030652"/>
    </source>
</evidence>
<dbReference type="InterPro" id="IPR003697">
    <property type="entry name" value="Maf-like"/>
</dbReference>
<organism evidence="5 6">
    <name type="scientific">Candidatus Scalindua brodae</name>
    <dbReference type="NCBI Taxonomy" id="237368"/>
    <lineage>
        <taxon>Bacteria</taxon>
        <taxon>Pseudomonadati</taxon>
        <taxon>Planctomycetota</taxon>
        <taxon>Candidatus Brocadiia</taxon>
        <taxon>Candidatus Brocadiales</taxon>
        <taxon>Candidatus Scalinduaceae</taxon>
        <taxon>Candidatus Scalindua</taxon>
    </lineage>
</organism>
<dbReference type="NCBIfam" id="TIGR00172">
    <property type="entry name" value="maf"/>
    <property type="match status" value="1"/>
</dbReference>
<keyword evidence="4" id="KW-0963">Cytoplasm</keyword>
<dbReference type="Gene3D" id="3.90.950.10">
    <property type="match status" value="1"/>
</dbReference>
<comment type="similarity">
    <text evidence="4">Belongs to the Maf family. YhdE subfamily.</text>
</comment>
<name>A0A0B0EMM4_9BACT</name>
<dbReference type="EMBL" id="JRYO01000135">
    <property type="protein sequence ID" value="KHE92368.1"/>
    <property type="molecule type" value="Genomic_DNA"/>
</dbReference>
<dbReference type="HAMAP" id="MF_00528">
    <property type="entry name" value="Maf"/>
    <property type="match status" value="1"/>
</dbReference>